<dbReference type="PANTHER" id="PTHR14003">
    <property type="entry name" value="TRANSCRIPTIONAL REPRESSOR PROTEIN YY"/>
    <property type="match status" value="1"/>
</dbReference>
<dbReference type="GO" id="GO:0008270">
    <property type="term" value="F:zinc ion binding"/>
    <property type="evidence" value="ECO:0007669"/>
    <property type="project" value="UniProtKB-KW"/>
</dbReference>
<keyword evidence="1" id="KW-0479">Metal-binding</keyword>
<dbReference type="InterPro" id="IPR036236">
    <property type="entry name" value="Znf_C2H2_sf"/>
</dbReference>
<feature type="compositionally biased region" description="Acidic residues" evidence="8">
    <location>
        <begin position="215"/>
        <end position="241"/>
    </location>
</feature>
<evidence type="ECO:0000256" key="2">
    <source>
        <dbReference type="ARBA" id="ARBA00022737"/>
    </source>
</evidence>
<dbReference type="SMART" id="SM00355">
    <property type="entry name" value="ZnF_C2H2"/>
    <property type="match status" value="3"/>
</dbReference>
<keyword evidence="12" id="KW-1185">Reference proteome</keyword>
<organism evidence="11 12">
    <name type="scientific">Eleginops maclovinus</name>
    <name type="common">Patagonian blennie</name>
    <name type="synonym">Eleginus maclovinus</name>
    <dbReference type="NCBI Taxonomy" id="56733"/>
    <lineage>
        <taxon>Eukaryota</taxon>
        <taxon>Metazoa</taxon>
        <taxon>Chordata</taxon>
        <taxon>Craniata</taxon>
        <taxon>Vertebrata</taxon>
        <taxon>Euteleostomi</taxon>
        <taxon>Actinopterygii</taxon>
        <taxon>Neopterygii</taxon>
        <taxon>Teleostei</taxon>
        <taxon>Neoteleostei</taxon>
        <taxon>Acanthomorphata</taxon>
        <taxon>Eupercaria</taxon>
        <taxon>Perciformes</taxon>
        <taxon>Notothenioidei</taxon>
        <taxon>Eleginopidae</taxon>
        <taxon>Eleginops</taxon>
    </lineage>
</organism>
<dbReference type="AlphaFoldDB" id="A0AAN7XN62"/>
<evidence type="ECO:0000256" key="7">
    <source>
        <dbReference type="PROSITE-ProRule" id="PRU00309"/>
    </source>
</evidence>
<dbReference type="GO" id="GO:0005667">
    <property type="term" value="C:transcription regulator complex"/>
    <property type="evidence" value="ECO:0007669"/>
    <property type="project" value="TreeGrafter"/>
</dbReference>
<dbReference type="GO" id="GO:0000981">
    <property type="term" value="F:DNA-binding transcription factor activity, RNA polymerase II-specific"/>
    <property type="evidence" value="ECO:0007669"/>
    <property type="project" value="TreeGrafter"/>
</dbReference>
<dbReference type="EMBL" id="JAUZQC010000011">
    <property type="protein sequence ID" value="KAK5864142.1"/>
    <property type="molecule type" value="Genomic_DNA"/>
</dbReference>
<protein>
    <submittedName>
        <fullName evidence="11">Uncharacterized protein</fullName>
    </submittedName>
</protein>
<feature type="compositionally biased region" description="Basic residues" evidence="8">
    <location>
        <begin position="91"/>
        <end position="101"/>
    </location>
</feature>
<evidence type="ECO:0000259" key="9">
    <source>
        <dbReference type="PROSITE" id="PS50157"/>
    </source>
</evidence>
<evidence type="ECO:0000313" key="11">
    <source>
        <dbReference type="EMBL" id="KAK5864142.1"/>
    </source>
</evidence>
<keyword evidence="3 6" id="KW-0863">Zinc-finger</keyword>
<name>A0AAN7XN62_ELEMC</name>
<feature type="region of interest" description="Disordered" evidence="8">
    <location>
        <begin position="205"/>
        <end position="242"/>
    </location>
</feature>
<keyword evidence="4" id="KW-0862">Zinc</keyword>
<evidence type="ECO:0000256" key="5">
    <source>
        <dbReference type="ARBA" id="ARBA00023125"/>
    </source>
</evidence>
<reference evidence="11 12" key="1">
    <citation type="journal article" date="2023" name="Genes (Basel)">
        <title>Chromosome-Level Genome Assembly and Circadian Gene Repertoire of the Patagonia Blennie Eleginops maclovinus-The Closest Ancestral Proxy of Antarctic Cryonotothenioids.</title>
        <authorList>
            <person name="Cheng C.C."/>
            <person name="Rivera-Colon A.G."/>
            <person name="Minhas B.F."/>
            <person name="Wilson L."/>
            <person name="Rayamajhi N."/>
            <person name="Vargas-Chacoff L."/>
            <person name="Catchen J.M."/>
        </authorList>
    </citation>
    <scope>NUCLEOTIDE SEQUENCE [LARGE SCALE GENOMIC DNA]</scope>
    <source>
        <strain evidence="11">JMC-PN-2008</strain>
    </source>
</reference>
<dbReference type="GO" id="GO:0000785">
    <property type="term" value="C:chromatin"/>
    <property type="evidence" value="ECO:0007669"/>
    <property type="project" value="TreeGrafter"/>
</dbReference>
<feature type="domain" description="C2H2-type" evidence="9">
    <location>
        <begin position="189"/>
        <end position="216"/>
    </location>
</feature>
<reference evidence="11 12" key="2">
    <citation type="journal article" date="2023" name="Mol. Biol. Evol.">
        <title>Genomics of Secondarily Temperate Adaptation in the Only Non-Antarctic Icefish.</title>
        <authorList>
            <person name="Rivera-Colon A.G."/>
            <person name="Rayamajhi N."/>
            <person name="Minhas B.F."/>
            <person name="Madrigal G."/>
            <person name="Bilyk K.T."/>
            <person name="Yoon V."/>
            <person name="Hune M."/>
            <person name="Gregory S."/>
            <person name="Cheng C.H.C."/>
            <person name="Catchen J.M."/>
        </authorList>
    </citation>
    <scope>NUCLEOTIDE SEQUENCE [LARGE SCALE GENOMIC DNA]</scope>
    <source>
        <strain evidence="11">JMC-PN-2008</strain>
    </source>
</reference>
<evidence type="ECO:0000256" key="4">
    <source>
        <dbReference type="ARBA" id="ARBA00022833"/>
    </source>
</evidence>
<dbReference type="Gene3D" id="3.30.160.60">
    <property type="entry name" value="Classic Zinc Finger"/>
    <property type="match status" value="2"/>
</dbReference>
<accession>A0AAN7XN62</accession>
<dbReference type="PROSITE" id="PS50950">
    <property type="entry name" value="ZF_THAP"/>
    <property type="match status" value="1"/>
</dbReference>
<keyword evidence="5 7" id="KW-0238">DNA-binding</keyword>
<evidence type="ECO:0000259" key="10">
    <source>
        <dbReference type="PROSITE" id="PS50950"/>
    </source>
</evidence>
<dbReference type="SUPFAM" id="SSF57667">
    <property type="entry name" value="beta-beta-alpha zinc fingers"/>
    <property type="match status" value="2"/>
</dbReference>
<gene>
    <name evidence="11" type="ORF">PBY51_001104</name>
</gene>
<dbReference type="SMART" id="SM00980">
    <property type="entry name" value="THAP"/>
    <property type="match status" value="1"/>
</dbReference>
<proteinExistence type="predicted"/>
<feature type="domain" description="THAP-type" evidence="10">
    <location>
        <begin position="1"/>
        <end position="81"/>
    </location>
</feature>
<dbReference type="PANTHER" id="PTHR14003:SF19">
    <property type="entry name" value="YY2 TRANSCRIPTION FACTOR"/>
    <property type="match status" value="1"/>
</dbReference>
<comment type="caution">
    <text evidence="11">The sequence shown here is derived from an EMBL/GenBank/DDBJ whole genome shotgun (WGS) entry which is preliminary data.</text>
</comment>
<evidence type="ECO:0000256" key="1">
    <source>
        <dbReference type="ARBA" id="ARBA00022723"/>
    </source>
</evidence>
<feature type="region of interest" description="Disordered" evidence="8">
    <location>
        <begin position="91"/>
        <end position="163"/>
    </location>
</feature>
<feature type="domain" description="C2H2-type" evidence="9">
    <location>
        <begin position="270"/>
        <end position="297"/>
    </location>
</feature>
<dbReference type="GO" id="GO:0000978">
    <property type="term" value="F:RNA polymerase II cis-regulatory region sequence-specific DNA binding"/>
    <property type="evidence" value="ECO:0007669"/>
    <property type="project" value="TreeGrafter"/>
</dbReference>
<evidence type="ECO:0000313" key="12">
    <source>
        <dbReference type="Proteomes" id="UP001346869"/>
    </source>
</evidence>
<sequence>MSVCCVSGCENKHSSSKTLKFFRIPTGSKPFQANRRRLWLRKLREVNGEDIKANARVCSAHFLSNEASLEHNSPDFVPCVFTKESRKRRVTRAYTSRKRLHPVAEKTTEEETTSPRSDSPEDLQSSDLFEEMRKSPALQEESLTEEAETETTSSPNKTAAPFKAPRGVLKPKIIPIVLLKRVFLPAGVFKCEQCDQNFTNEPQLMRHKKLHEEQVAEEEEEEENEEEEEKEEEENQEEEREESASFVCESCGKIFPGRALFSEHRCEPSFPCNMCDRAFATSQNLKRHKLQHVRDDRKCQECGAMYCGRHAQPVTLLVAESAPVCEEDSPAAEPETDLMSVKEEAVPPVSLPKLPLRLIPQPLPLTPPPVTRLEPHLCGYPQTFIKPPPPPPVLPPSMQLFSPRFLTSALLQVDRNYDYMLSKPMPVKKKIVKEEPRELPLVLPAVISVENIKKERTAYDMEFAI</sequence>
<feature type="compositionally biased region" description="Polar residues" evidence="8">
    <location>
        <begin position="114"/>
        <end position="127"/>
    </location>
</feature>
<evidence type="ECO:0000256" key="8">
    <source>
        <dbReference type="SAM" id="MobiDB-lite"/>
    </source>
</evidence>
<dbReference type="Pfam" id="PF00096">
    <property type="entry name" value="zf-C2H2"/>
    <property type="match status" value="2"/>
</dbReference>
<dbReference type="SUPFAM" id="SSF57716">
    <property type="entry name" value="Glucocorticoid receptor-like (DNA-binding domain)"/>
    <property type="match status" value="1"/>
</dbReference>
<dbReference type="GO" id="GO:0031519">
    <property type="term" value="C:PcG protein complex"/>
    <property type="evidence" value="ECO:0007669"/>
    <property type="project" value="TreeGrafter"/>
</dbReference>
<evidence type="ECO:0000256" key="6">
    <source>
        <dbReference type="PROSITE-ProRule" id="PRU00042"/>
    </source>
</evidence>
<dbReference type="Pfam" id="PF05485">
    <property type="entry name" value="THAP"/>
    <property type="match status" value="1"/>
</dbReference>
<dbReference type="PROSITE" id="PS50157">
    <property type="entry name" value="ZINC_FINGER_C2H2_2"/>
    <property type="match status" value="2"/>
</dbReference>
<dbReference type="InterPro" id="IPR006612">
    <property type="entry name" value="THAP_Znf"/>
</dbReference>
<dbReference type="PROSITE" id="PS00028">
    <property type="entry name" value="ZINC_FINGER_C2H2_1"/>
    <property type="match status" value="2"/>
</dbReference>
<evidence type="ECO:0000256" key="3">
    <source>
        <dbReference type="ARBA" id="ARBA00022771"/>
    </source>
</evidence>
<dbReference type="Proteomes" id="UP001346869">
    <property type="component" value="Unassembled WGS sequence"/>
</dbReference>
<keyword evidence="2" id="KW-0677">Repeat</keyword>
<dbReference type="InterPro" id="IPR013087">
    <property type="entry name" value="Znf_C2H2_type"/>
</dbReference>